<dbReference type="AlphaFoldDB" id="A0A3P6S8Q0"/>
<feature type="transmembrane region" description="Helical" evidence="8">
    <location>
        <begin position="15"/>
        <end position="38"/>
    </location>
</feature>
<evidence type="ECO:0000259" key="9">
    <source>
        <dbReference type="Pfam" id="PF10277"/>
    </source>
</evidence>
<organism evidence="10 11">
    <name type="scientific">Cylicostephanus goldi</name>
    <name type="common">Nematode worm</name>
    <dbReference type="NCBI Taxonomy" id="71465"/>
    <lineage>
        <taxon>Eukaryota</taxon>
        <taxon>Metazoa</taxon>
        <taxon>Ecdysozoa</taxon>
        <taxon>Nematoda</taxon>
        <taxon>Chromadorea</taxon>
        <taxon>Rhabditida</taxon>
        <taxon>Rhabditina</taxon>
        <taxon>Rhabditomorpha</taxon>
        <taxon>Strongyloidea</taxon>
        <taxon>Strongylidae</taxon>
        <taxon>Cylicostephanus</taxon>
    </lineage>
</organism>
<dbReference type="PANTHER" id="PTHR12892:SF11">
    <property type="entry name" value="POST-GPI ATTACHMENT TO PROTEINS FACTOR 2"/>
    <property type="match status" value="1"/>
</dbReference>
<evidence type="ECO:0000313" key="11">
    <source>
        <dbReference type="Proteomes" id="UP000271889"/>
    </source>
</evidence>
<keyword evidence="7 8" id="KW-0472">Membrane</keyword>
<protein>
    <recommendedName>
        <fullName evidence="9">CWH43-like N-terminal domain-containing protein</fullName>
    </recommendedName>
</protein>
<dbReference type="GO" id="GO:0000139">
    <property type="term" value="C:Golgi membrane"/>
    <property type="evidence" value="ECO:0007669"/>
    <property type="project" value="UniProtKB-SubCell"/>
</dbReference>
<evidence type="ECO:0000256" key="1">
    <source>
        <dbReference type="ARBA" id="ARBA00004653"/>
    </source>
</evidence>
<evidence type="ECO:0000256" key="3">
    <source>
        <dbReference type="ARBA" id="ARBA00022502"/>
    </source>
</evidence>
<dbReference type="InterPro" id="IPR039545">
    <property type="entry name" value="PGAP2"/>
</dbReference>
<comment type="subcellular location">
    <subcellularLocation>
        <location evidence="1">Golgi apparatus membrane</location>
        <topology evidence="1">Multi-pass membrane protein</topology>
    </subcellularLocation>
</comment>
<comment type="similarity">
    <text evidence="2">Belongs to the PGAP2 family.</text>
</comment>
<dbReference type="EMBL" id="UYRV01017498">
    <property type="protein sequence ID" value="VDK63285.1"/>
    <property type="molecule type" value="Genomic_DNA"/>
</dbReference>
<gene>
    <name evidence="10" type="ORF">CGOC_LOCUS5670</name>
</gene>
<accession>A0A3P6S8Q0</accession>
<proteinExistence type="inferred from homology"/>
<evidence type="ECO:0000256" key="2">
    <source>
        <dbReference type="ARBA" id="ARBA00007414"/>
    </source>
</evidence>
<dbReference type="InterPro" id="IPR019402">
    <property type="entry name" value="CWH43_N"/>
</dbReference>
<keyword evidence="11" id="KW-1185">Reference proteome</keyword>
<name>A0A3P6S8Q0_CYLGO</name>
<evidence type="ECO:0000313" key="10">
    <source>
        <dbReference type="EMBL" id="VDK63285.1"/>
    </source>
</evidence>
<evidence type="ECO:0000256" key="6">
    <source>
        <dbReference type="ARBA" id="ARBA00023034"/>
    </source>
</evidence>
<sequence>MAYGDDDVLSIPFRIFVYIVAGLPLSALIICVLSSLLLHFDAATRTHCEVENWLPSISAAVSTYAPEMYIWRMFIAAHAGPRFIVAFATRYAA</sequence>
<keyword evidence="4 8" id="KW-0812">Transmembrane</keyword>
<dbReference type="Pfam" id="PF10277">
    <property type="entry name" value="Frag1"/>
    <property type="match status" value="1"/>
</dbReference>
<reference evidence="10 11" key="1">
    <citation type="submission" date="2018-11" db="EMBL/GenBank/DDBJ databases">
        <authorList>
            <consortium name="Pathogen Informatics"/>
        </authorList>
    </citation>
    <scope>NUCLEOTIDE SEQUENCE [LARGE SCALE GENOMIC DNA]</scope>
</reference>
<dbReference type="OrthoDB" id="68581at2759"/>
<keyword evidence="6" id="KW-0333">Golgi apparatus</keyword>
<evidence type="ECO:0000256" key="5">
    <source>
        <dbReference type="ARBA" id="ARBA00022989"/>
    </source>
</evidence>
<dbReference type="PANTHER" id="PTHR12892">
    <property type="entry name" value="FGF RECEPTOR ACTIVATING PROTEIN 1"/>
    <property type="match status" value="1"/>
</dbReference>
<evidence type="ECO:0000256" key="4">
    <source>
        <dbReference type="ARBA" id="ARBA00022692"/>
    </source>
</evidence>
<keyword evidence="5 8" id="KW-1133">Transmembrane helix</keyword>
<dbReference type="Proteomes" id="UP000271889">
    <property type="component" value="Unassembled WGS sequence"/>
</dbReference>
<dbReference type="GO" id="GO:0005789">
    <property type="term" value="C:endoplasmic reticulum membrane"/>
    <property type="evidence" value="ECO:0007669"/>
    <property type="project" value="TreeGrafter"/>
</dbReference>
<feature type="domain" description="CWH43-like N-terminal" evidence="9">
    <location>
        <begin position="13"/>
        <end position="88"/>
    </location>
</feature>
<evidence type="ECO:0000256" key="7">
    <source>
        <dbReference type="ARBA" id="ARBA00023136"/>
    </source>
</evidence>
<evidence type="ECO:0000256" key="8">
    <source>
        <dbReference type="SAM" id="Phobius"/>
    </source>
</evidence>
<keyword evidence="3" id="KW-0337">GPI-anchor biosynthesis</keyword>
<dbReference type="GO" id="GO:0006506">
    <property type="term" value="P:GPI anchor biosynthetic process"/>
    <property type="evidence" value="ECO:0007669"/>
    <property type="project" value="UniProtKB-KW"/>
</dbReference>